<gene>
    <name evidence="1" type="ORF">CS010_08840</name>
</gene>
<proteinExistence type="predicted"/>
<sequence length="265" mass="31409">MFKFFSNESEWDIFKSVIHSCEAIYTKSKKEQKLADKICNSIWNDNTYTRPDFITNDMMIEMFEVDDIVAKKKGRENPQRKADARALREVERLIQQFPEGTFADDLKIIAHGDTRYNPKSDNFIPDDSVSHHNYRAYLSNFQRICQKHLNSVEAYRKNYPNKKLGFLIVDDSTFYITRKQFQTNPISTKEAFLDYPFFDKNFMNLFITSKVDFVMWAFNNKYFYTSEFPHGEASPFPTVALISKDNYYTKYSKYFDVNSMVSLEE</sequence>
<name>A0A2G3NRI4_STRMC</name>
<evidence type="ECO:0000313" key="1">
    <source>
        <dbReference type="EMBL" id="PHV56109.1"/>
    </source>
</evidence>
<dbReference type="RefSeq" id="WP_099390745.1">
    <property type="nucleotide sequence ID" value="NZ_PEBM01000050.1"/>
</dbReference>
<comment type="caution">
    <text evidence="1">The sequence shown here is derived from an EMBL/GenBank/DDBJ whole genome shotgun (WGS) entry which is preliminary data.</text>
</comment>
<dbReference type="AlphaFoldDB" id="A0A2G3NRI4"/>
<protein>
    <submittedName>
        <fullName evidence="1">Uncharacterized protein</fullName>
    </submittedName>
</protein>
<reference evidence="1 2" key="1">
    <citation type="submission" date="2017-10" db="EMBL/GenBank/DDBJ databases">
        <title>Whole-genome sequence of three Streptococcus macedonicus strains isolated from Italian cheeses of the Veneto region.</title>
        <authorList>
            <person name="Treu L."/>
            <person name="De Diego-Diaz B."/>
            <person name="Papadimitriou K."/>
            <person name="Tsakalidou E."/>
            <person name="Corich V."/>
            <person name="Giacomini A."/>
        </authorList>
    </citation>
    <scope>NUCLEOTIDE SEQUENCE [LARGE SCALE GENOMIC DNA]</scope>
    <source>
        <strain evidence="1 2">27MV</strain>
    </source>
</reference>
<dbReference type="Proteomes" id="UP000222913">
    <property type="component" value="Unassembled WGS sequence"/>
</dbReference>
<accession>A0A2G3NRI4</accession>
<dbReference type="EMBL" id="PEBM01000050">
    <property type="protein sequence ID" value="PHV56109.1"/>
    <property type="molecule type" value="Genomic_DNA"/>
</dbReference>
<evidence type="ECO:0000313" key="2">
    <source>
        <dbReference type="Proteomes" id="UP000222913"/>
    </source>
</evidence>
<organism evidence="1 2">
    <name type="scientific">Streptococcus macedonicus</name>
    <name type="common">Streptococcus gallolyticus macedonicus</name>
    <dbReference type="NCBI Taxonomy" id="59310"/>
    <lineage>
        <taxon>Bacteria</taxon>
        <taxon>Bacillati</taxon>
        <taxon>Bacillota</taxon>
        <taxon>Bacilli</taxon>
        <taxon>Lactobacillales</taxon>
        <taxon>Streptococcaceae</taxon>
        <taxon>Streptococcus</taxon>
    </lineage>
</organism>